<name>A0A518APH9_9BACT</name>
<protein>
    <submittedName>
        <fullName evidence="2">Carboxymuconolactone decarboxylase family protein</fullName>
    </submittedName>
</protein>
<dbReference type="SUPFAM" id="SSF69118">
    <property type="entry name" value="AhpD-like"/>
    <property type="match status" value="1"/>
</dbReference>
<evidence type="ECO:0000313" key="2">
    <source>
        <dbReference type="EMBL" id="QDU56614.1"/>
    </source>
</evidence>
<reference evidence="2 3" key="1">
    <citation type="submission" date="2019-02" db="EMBL/GenBank/DDBJ databases">
        <title>Deep-cultivation of Planctomycetes and their phenomic and genomic characterization uncovers novel biology.</title>
        <authorList>
            <person name="Wiegand S."/>
            <person name="Jogler M."/>
            <person name="Boedeker C."/>
            <person name="Pinto D."/>
            <person name="Vollmers J."/>
            <person name="Rivas-Marin E."/>
            <person name="Kohn T."/>
            <person name="Peeters S.H."/>
            <person name="Heuer A."/>
            <person name="Rast P."/>
            <person name="Oberbeckmann S."/>
            <person name="Bunk B."/>
            <person name="Jeske O."/>
            <person name="Meyerdierks A."/>
            <person name="Storesund J.E."/>
            <person name="Kallscheuer N."/>
            <person name="Luecker S."/>
            <person name="Lage O.M."/>
            <person name="Pohl T."/>
            <person name="Merkel B.J."/>
            <person name="Hornburger P."/>
            <person name="Mueller R.-W."/>
            <person name="Bruemmer F."/>
            <person name="Labrenz M."/>
            <person name="Spormann A.M."/>
            <person name="Op den Camp H."/>
            <person name="Overmann J."/>
            <person name="Amann R."/>
            <person name="Jetten M.S.M."/>
            <person name="Mascher T."/>
            <person name="Medema M.H."/>
            <person name="Devos D.P."/>
            <person name="Kaster A.-K."/>
            <person name="Ovreas L."/>
            <person name="Rohde M."/>
            <person name="Galperin M.Y."/>
            <person name="Jogler C."/>
        </authorList>
    </citation>
    <scope>NUCLEOTIDE SEQUENCE [LARGE SCALE GENOMIC DNA]</scope>
    <source>
        <strain evidence="2 3">Pan181</strain>
    </source>
</reference>
<dbReference type="InterPro" id="IPR029032">
    <property type="entry name" value="AhpD-like"/>
</dbReference>
<evidence type="ECO:0000313" key="3">
    <source>
        <dbReference type="Proteomes" id="UP000315750"/>
    </source>
</evidence>
<dbReference type="InterPro" id="IPR003779">
    <property type="entry name" value="CMD-like"/>
</dbReference>
<dbReference type="KEGG" id="amuc:Pan181_28240"/>
<dbReference type="OrthoDB" id="9802489at2"/>
<dbReference type="GO" id="GO:0051920">
    <property type="term" value="F:peroxiredoxin activity"/>
    <property type="evidence" value="ECO:0007669"/>
    <property type="project" value="InterPro"/>
</dbReference>
<evidence type="ECO:0000259" key="1">
    <source>
        <dbReference type="Pfam" id="PF02627"/>
    </source>
</evidence>
<feature type="domain" description="Carboxymuconolactone decarboxylase-like" evidence="1">
    <location>
        <begin position="152"/>
        <end position="233"/>
    </location>
</feature>
<dbReference type="PANTHER" id="PTHR33570">
    <property type="entry name" value="4-CARBOXYMUCONOLACTONE DECARBOXYLASE FAMILY PROTEIN"/>
    <property type="match status" value="1"/>
</dbReference>
<keyword evidence="3" id="KW-1185">Reference proteome</keyword>
<feature type="domain" description="Carboxymuconolactone decarboxylase-like" evidence="1">
    <location>
        <begin position="23"/>
        <end position="105"/>
    </location>
</feature>
<gene>
    <name evidence="2" type="ORF">Pan181_28240</name>
</gene>
<dbReference type="InterPro" id="IPR052512">
    <property type="entry name" value="4CMD/NDH-1_regulator"/>
</dbReference>
<dbReference type="Proteomes" id="UP000315750">
    <property type="component" value="Chromosome"/>
</dbReference>
<dbReference type="AlphaFoldDB" id="A0A518APH9"/>
<organism evidence="2 3">
    <name type="scientific">Aeoliella mucimassa</name>
    <dbReference type="NCBI Taxonomy" id="2527972"/>
    <lineage>
        <taxon>Bacteria</taxon>
        <taxon>Pseudomonadati</taxon>
        <taxon>Planctomycetota</taxon>
        <taxon>Planctomycetia</taxon>
        <taxon>Pirellulales</taxon>
        <taxon>Lacipirellulaceae</taxon>
        <taxon>Aeoliella</taxon>
    </lineage>
</organism>
<sequence>MNDTDKESNEMQVAFDDIQQVSPALASYTRDKLEGEVWNRDGLSKRDRSIVTLATVIARGQTEMLEAEVRLALNNGVTPAEVSEIITHLAFYTGWGNALAAVEPVRKVFAECGVEQDQLPAAKVDLLPLDEQAESQRAGFVEATYGNVSPGVVQYTAEPLFREIWLRPHLAPRDRSLVTVSALIASGQSEQVTFHLNRAMDYGLTQTEASEVLTQLAFYAGWPRVFSAMRVVKQVFEQRQEAN</sequence>
<accession>A0A518APH9</accession>
<dbReference type="Pfam" id="PF02627">
    <property type="entry name" value="CMD"/>
    <property type="match status" value="2"/>
</dbReference>
<dbReference type="RefSeq" id="WP_145247327.1">
    <property type="nucleotide sequence ID" value="NZ_CP036278.1"/>
</dbReference>
<dbReference type="Gene3D" id="1.20.1290.10">
    <property type="entry name" value="AhpD-like"/>
    <property type="match status" value="1"/>
</dbReference>
<proteinExistence type="predicted"/>
<dbReference type="EMBL" id="CP036278">
    <property type="protein sequence ID" value="QDU56614.1"/>
    <property type="molecule type" value="Genomic_DNA"/>
</dbReference>
<dbReference type="PANTHER" id="PTHR33570:SF9">
    <property type="entry name" value="BLL4600 PROTEIN"/>
    <property type="match status" value="1"/>
</dbReference>